<comment type="caution">
    <text evidence="2">The sequence shown here is derived from an EMBL/GenBank/DDBJ whole genome shotgun (WGS) entry which is preliminary data.</text>
</comment>
<evidence type="ECO:0000313" key="3">
    <source>
        <dbReference type="Proteomes" id="UP000238274"/>
    </source>
</evidence>
<proteinExistence type="predicted"/>
<name>A0A2S4UVP6_9BASI</name>
<keyword evidence="1" id="KW-1133">Transmembrane helix</keyword>
<gene>
    <name evidence="2" type="ORF">PSHT_12573</name>
</gene>
<feature type="transmembrane region" description="Helical" evidence="1">
    <location>
        <begin position="34"/>
        <end position="55"/>
    </location>
</feature>
<dbReference type="VEuPathDB" id="FungiDB:PSHT_12573"/>
<reference evidence="2 3" key="1">
    <citation type="submission" date="2017-12" db="EMBL/GenBank/DDBJ databases">
        <title>Gene loss provides genomic basis for host adaptation in cereal stripe rust fungi.</title>
        <authorList>
            <person name="Xia C."/>
        </authorList>
    </citation>
    <scope>NUCLEOTIDE SEQUENCE [LARGE SCALE GENOMIC DNA]</scope>
    <source>
        <strain evidence="2 3">93TX-2</strain>
    </source>
</reference>
<keyword evidence="1" id="KW-0472">Membrane</keyword>
<accession>A0A2S4UVP6</accession>
<dbReference type="VEuPathDB" id="FungiDB:PSTT_02329"/>
<evidence type="ECO:0000256" key="1">
    <source>
        <dbReference type="SAM" id="Phobius"/>
    </source>
</evidence>
<sequence length="317" mass="36110">MANNAATHTDNPQVDQGHLPYSLQRYRYLIVEKIRVFPLISLLIMTVICWALSPWHAEDYSVTRSIEAMGNSTCHYFRYNNGSNGLYHSMSVFESSSVSLVSWSQVLHVAIELEAESELPNGNVISKMWHEMLDGVTLVMDSSQELNTRGKWGLYVLFVEYKVLSRDKKSKGVDYENLLSKIVKMLHISEAQLEELEVSISSARRSTASAQLSLHSTKKQLQLHSEKRGLGRWLVSHFRGDRAFLRRQTGLNLTRIAIERASEVSEYLSGMDTRVKSYKDNIIAVHNSIKIEQAEGCQKSRISFCLVFLESILSNLY</sequence>
<evidence type="ECO:0000313" key="2">
    <source>
        <dbReference type="EMBL" id="POW01357.1"/>
    </source>
</evidence>
<dbReference type="Proteomes" id="UP000238274">
    <property type="component" value="Unassembled WGS sequence"/>
</dbReference>
<organism evidence="2 3">
    <name type="scientific">Puccinia striiformis</name>
    <dbReference type="NCBI Taxonomy" id="27350"/>
    <lineage>
        <taxon>Eukaryota</taxon>
        <taxon>Fungi</taxon>
        <taxon>Dikarya</taxon>
        <taxon>Basidiomycota</taxon>
        <taxon>Pucciniomycotina</taxon>
        <taxon>Pucciniomycetes</taxon>
        <taxon>Pucciniales</taxon>
        <taxon>Pucciniaceae</taxon>
        <taxon>Puccinia</taxon>
    </lineage>
</organism>
<keyword evidence="1" id="KW-0812">Transmembrane</keyword>
<dbReference type="AlphaFoldDB" id="A0A2S4UVP6"/>
<reference evidence="3" key="2">
    <citation type="journal article" date="2018" name="BMC Genomics">
        <title>Genomic insights into host adaptation between the wheat stripe rust pathogen (Puccinia striiformis f. sp. tritici) and the barley stripe rust pathogen (Puccinia striiformis f. sp. hordei).</title>
        <authorList>
            <person name="Xia C."/>
            <person name="Wang M."/>
            <person name="Yin C."/>
            <person name="Cornejo O.E."/>
            <person name="Hulbert S.H."/>
            <person name="Chen X."/>
        </authorList>
    </citation>
    <scope>NUCLEOTIDE SEQUENCE [LARGE SCALE GENOMIC DNA]</scope>
    <source>
        <strain evidence="3">93TX-2</strain>
    </source>
</reference>
<reference evidence="3" key="3">
    <citation type="journal article" date="2018" name="Mol. Plant Microbe Interact.">
        <title>Genome sequence resources for the wheat stripe rust pathogen (Puccinia striiformis f. sp. tritici) and the barley stripe rust pathogen (Puccinia striiformis f. sp. hordei).</title>
        <authorList>
            <person name="Xia C."/>
            <person name="Wang M."/>
            <person name="Yin C."/>
            <person name="Cornejo O.E."/>
            <person name="Hulbert S.H."/>
            <person name="Chen X."/>
        </authorList>
    </citation>
    <scope>NUCLEOTIDE SEQUENCE [LARGE SCALE GENOMIC DNA]</scope>
    <source>
        <strain evidence="3">93TX-2</strain>
    </source>
</reference>
<dbReference type="OrthoDB" id="10410871at2759"/>
<protein>
    <submittedName>
        <fullName evidence="2">Uncharacterized protein</fullName>
    </submittedName>
</protein>
<keyword evidence="3" id="KW-1185">Reference proteome</keyword>
<dbReference type="EMBL" id="PKSM01000233">
    <property type="protein sequence ID" value="POW01357.1"/>
    <property type="molecule type" value="Genomic_DNA"/>
</dbReference>